<reference evidence="3" key="1">
    <citation type="journal article" date="2023" name="G3 (Bethesda)">
        <title>A reference genome for the long-term kleptoplast-retaining sea slug Elysia crispata morphotype clarki.</title>
        <authorList>
            <person name="Eastman K.E."/>
            <person name="Pendleton A.L."/>
            <person name="Shaikh M.A."/>
            <person name="Suttiyut T."/>
            <person name="Ogas R."/>
            <person name="Tomko P."/>
            <person name="Gavelis G."/>
            <person name="Widhalm J.R."/>
            <person name="Wisecaver J.H."/>
        </authorList>
    </citation>
    <scope>NUCLEOTIDE SEQUENCE</scope>
    <source>
        <strain evidence="3">ECLA1</strain>
    </source>
</reference>
<comment type="caution">
    <text evidence="3">The sequence shown here is derived from an EMBL/GenBank/DDBJ whole genome shotgun (WGS) entry which is preliminary data.</text>
</comment>
<evidence type="ECO:0000256" key="1">
    <source>
        <dbReference type="SAM" id="MobiDB-lite"/>
    </source>
</evidence>
<feature type="chain" id="PRO_5042084151" evidence="2">
    <location>
        <begin position="17"/>
        <end position="272"/>
    </location>
</feature>
<gene>
    <name evidence="3" type="ORF">RRG08_065635</name>
</gene>
<dbReference type="Proteomes" id="UP001283361">
    <property type="component" value="Unassembled WGS sequence"/>
</dbReference>
<protein>
    <submittedName>
        <fullName evidence="3">Uncharacterized protein</fullName>
    </submittedName>
</protein>
<name>A0AAE1D2C8_9GAST</name>
<proteinExistence type="predicted"/>
<dbReference type="EMBL" id="JAWDGP010005809">
    <property type="protein sequence ID" value="KAK3751729.1"/>
    <property type="molecule type" value="Genomic_DNA"/>
</dbReference>
<keyword evidence="4" id="KW-1185">Reference proteome</keyword>
<evidence type="ECO:0000256" key="2">
    <source>
        <dbReference type="SAM" id="SignalP"/>
    </source>
</evidence>
<evidence type="ECO:0000313" key="4">
    <source>
        <dbReference type="Proteomes" id="UP001283361"/>
    </source>
</evidence>
<accession>A0AAE1D2C8</accession>
<sequence length="272" mass="30159">MLLLLLTLARPQTVRERYVDRSESWEMEKRGGEVEGGGTRLLLQPRELLRLLSQFYCGLSHHGPLVFQSFLTSIRFDRRCSDASMDQAETLAAPNLPGQDLFGAQLFCGSEKVPVDRSGYLEISWTLAVSQVVGLHHAGESLVVNSHLDKRPAVENRVINEVRAAGRASVRCGDPRSEMTSKMQDLSSLWIPEGDLGRSASHIGWWLNVRPVKLQERKLLPVSRPLHAPAPRAAAALTPGLTSPHRPGAPDKRHHSRPTVDWLGLKLGWPGL</sequence>
<organism evidence="3 4">
    <name type="scientific">Elysia crispata</name>
    <name type="common">lettuce slug</name>
    <dbReference type="NCBI Taxonomy" id="231223"/>
    <lineage>
        <taxon>Eukaryota</taxon>
        <taxon>Metazoa</taxon>
        <taxon>Spiralia</taxon>
        <taxon>Lophotrochozoa</taxon>
        <taxon>Mollusca</taxon>
        <taxon>Gastropoda</taxon>
        <taxon>Heterobranchia</taxon>
        <taxon>Euthyneura</taxon>
        <taxon>Panpulmonata</taxon>
        <taxon>Sacoglossa</taxon>
        <taxon>Placobranchoidea</taxon>
        <taxon>Plakobranchidae</taxon>
        <taxon>Elysia</taxon>
    </lineage>
</organism>
<keyword evidence="2" id="KW-0732">Signal</keyword>
<feature type="region of interest" description="Disordered" evidence="1">
    <location>
        <begin position="236"/>
        <end position="257"/>
    </location>
</feature>
<dbReference type="AlphaFoldDB" id="A0AAE1D2C8"/>
<evidence type="ECO:0000313" key="3">
    <source>
        <dbReference type="EMBL" id="KAK3751729.1"/>
    </source>
</evidence>
<feature type="signal peptide" evidence="2">
    <location>
        <begin position="1"/>
        <end position="16"/>
    </location>
</feature>